<evidence type="ECO:0000313" key="2">
    <source>
        <dbReference type="EMBL" id="GAA0543621.1"/>
    </source>
</evidence>
<keyword evidence="3" id="KW-1185">Reference proteome</keyword>
<keyword evidence="1" id="KW-0472">Membrane</keyword>
<comment type="caution">
    <text evidence="2">The sequence shown here is derived from an EMBL/GenBank/DDBJ whole genome shotgun (WGS) entry which is preliminary data.</text>
</comment>
<organism evidence="2 3">
    <name type="scientific">Rheinheimera aquimaris</name>
    <dbReference type="NCBI Taxonomy" id="412437"/>
    <lineage>
        <taxon>Bacteria</taxon>
        <taxon>Pseudomonadati</taxon>
        <taxon>Pseudomonadota</taxon>
        <taxon>Gammaproteobacteria</taxon>
        <taxon>Chromatiales</taxon>
        <taxon>Chromatiaceae</taxon>
        <taxon>Rheinheimera</taxon>
    </lineage>
</organism>
<dbReference type="EMBL" id="BAAAEO010000001">
    <property type="protein sequence ID" value="GAA0543621.1"/>
    <property type="molecule type" value="Genomic_DNA"/>
</dbReference>
<keyword evidence="1" id="KW-0812">Transmembrane</keyword>
<reference evidence="3" key="1">
    <citation type="journal article" date="2019" name="Int. J. Syst. Evol. Microbiol.">
        <title>The Global Catalogue of Microorganisms (GCM) 10K type strain sequencing project: providing services to taxonomists for standard genome sequencing and annotation.</title>
        <authorList>
            <consortium name="The Broad Institute Genomics Platform"/>
            <consortium name="The Broad Institute Genome Sequencing Center for Infectious Disease"/>
            <person name="Wu L."/>
            <person name="Ma J."/>
        </authorList>
    </citation>
    <scope>NUCLEOTIDE SEQUENCE [LARGE SCALE GENOMIC DNA]</scope>
    <source>
        <strain evidence="3">JCM 14331</strain>
    </source>
</reference>
<proteinExistence type="predicted"/>
<dbReference type="Proteomes" id="UP001501169">
    <property type="component" value="Unassembled WGS sequence"/>
</dbReference>
<accession>A0ABP3NGF9</accession>
<evidence type="ECO:0000313" key="3">
    <source>
        <dbReference type="Proteomes" id="UP001501169"/>
    </source>
</evidence>
<evidence type="ECO:0000256" key="1">
    <source>
        <dbReference type="SAM" id="Phobius"/>
    </source>
</evidence>
<name>A0ABP3NGF9_9GAMM</name>
<protein>
    <submittedName>
        <fullName evidence="2">Uncharacterized protein</fullName>
    </submittedName>
</protein>
<gene>
    <name evidence="2" type="ORF">GCM10009098_09080</name>
</gene>
<feature type="transmembrane region" description="Helical" evidence="1">
    <location>
        <begin position="38"/>
        <end position="57"/>
    </location>
</feature>
<sequence length="203" mass="23328">MPSRDPLMNTIQTCDITQERKIGKKIALQQGEISNLSFWISQVSMIIATVLGVYLAAQQGLQQAVMFEQIQSDKNNYYLRTSLQQELADNLQLIRDYTEQIKGAGAHTIKRYPLQLDTFVWESMKYSPATLETPPSLLSASRQFYRQANDIYQKIYSSFYHSAYGSKLLLELVEQMETDVLPKFEADTQKLKQTLAQQNIEVE</sequence>
<keyword evidence="1" id="KW-1133">Transmembrane helix</keyword>